<evidence type="ECO:0000313" key="10">
    <source>
        <dbReference type="Proteomes" id="UP000271339"/>
    </source>
</evidence>
<accession>A0A3L9YB36</accession>
<dbReference type="InterPro" id="IPR007627">
    <property type="entry name" value="RNA_pol_sigma70_r2"/>
</dbReference>
<name>A0A3L9YB36_9FLAO</name>
<dbReference type="SUPFAM" id="SSF88659">
    <property type="entry name" value="Sigma3 and sigma4 domains of RNA polymerase sigma factors"/>
    <property type="match status" value="1"/>
</dbReference>
<evidence type="ECO:0000256" key="6">
    <source>
        <dbReference type="RuleBase" id="RU000716"/>
    </source>
</evidence>
<dbReference type="PROSITE" id="PS01063">
    <property type="entry name" value="SIGMA70_ECF"/>
    <property type="match status" value="1"/>
</dbReference>
<dbReference type="Gene3D" id="1.10.10.10">
    <property type="entry name" value="Winged helix-like DNA-binding domain superfamily/Winged helix DNA-binding domain"/>
    <property type="match status" value="1"/>
</dbReference>
<protein>
    <recommendedName>
        <fullName evidence="6">RNA polymerase sigma factor</fullName>
    </recommendedName>
</protein>
<sequence length="211" mass="24340">MKKIVTKLQHFTSYVTMSSTIDQQYVEKTLAGDTMAFGYLVEKYQDFVFTIAVRILKSKEEAEEVAQDSFIKAFESLSSYRGEAKFSSWLYSIVYRKALDSLRKNKKHRGIELIEDITEGTVESIDNALQFLQDEERKKAIRDCIGKLSESEAAIITFYYFEDLSVREISGITELSEENIKVKLFRSRKKLFTLLKHSILPEISNTNGRAI</sequence>
<dbReference type="InterPro" id="IPR039425">
    <property type="entry name" value="RNA_pol_sigma-70-like"/>
</dbReference>
<dbReference type="NCBIfam" id="TIGR02937">
    <property type="entry name" value="sigma70-ECF"/>
    <property type="match status" value="1"/>
</dbReference>
<evidence type="ECO:0000313" key="9">
    <source>
        <dbReference type="EMBL" id="RMA57943.1"/>
    </source>
</evidence>
<dbReference type="GO" id="GO:0016987">
    <property type="term" value="F:sigma factor activity"/>
    <property type="evidence" value="ECO:0007669"/>
    <property type="project" value="UniProtKB-KW"/>
</dbReference>
<dbReference type="EMBL" id="REFC01000014">
    <property type="protein sequence ID" value="RMA57943.1"/>
    <property type="molecule type" value="Genomic_DNA"/>
</dbReference>
<keyword evidence="2 6" id="KW-0805">Transcription regulation</keyword>
<dbReference type="PANTHER" id="PTHR43133:SF8">
    <property type="entry name" value="RNA POLYMERASE SIGMA FACTOR HI_1459-RELATED"/>
    <property type="match status" value="1"/>
</dbReference>
<dbReference type="GO" id="GO:0003677">
    <property type="term" value="F:DNA binding"/>
    <property type="evidence" value="ECO:0007669"/>
    <property type="project" value="UniProtKB-KW"/>
</dbReference>
<keyword evidence="3 6" id="KW-0731">Sigma factor</keyword>
<dbReference type="InterPro" id="IPR013325">
    <property type="entry name" value="RNA_pol_sigma_r2"/>
</dbReference>
<evidence type="ECO:0000259" key="7">
    <source>
        <dbReference type="Pfam" id="PF04542"/>
    </source>
</evidence>
<dbReference type="InterPro" id="IPR014284">
    <property type="entry name" value="RNA_pol_sigma-70_dom"/>
</dbReference>
<dbReference type="Proteomes" id="UP000271339">
    <property type="component" value="Unassembled WGS sequence"/>
</dbReference>
<feature type="domain" description="RNA polymerase sigma factor 70 region 4 type 2" evidence="8">
    <location>
        <begin position="139"/>
        <end position="191"/>
    </location>
</feature>
<evidence type="ECO:0000256" key="2">
    <source>
        <dbReference type="ARBA" id="ARBA00023015"/>
    </source>
</evidence>
<dbReference type="PANTHER" id="PTHR43133">
    <property type="entry name" value="RNA POLYMERASE ECF-TYPE SIGMA FACTO"/>
    <property type="match status" value="1"/>
</dbReference>
<dbReference type="SUPFAM" id="SSF88946">
    <property type="entry name" value="Sigma2 domain of RNA polymerase sigma factors"/>
    <property type="match status" value="1"/>
</dbReference>
<feature type="domain" description="RNA polymerase sigma-70 region 2" evidence="7">
    <location>
        <begin position="40"/>
        <end position="107"/>
    </location>
</feature>
<dbReference type="Gene3D" id="1.10.1740.10">
    <property type="match status" value="1"/>
</dbReference>
<evidence type="ECO:0000256" key="4">
    <source>
        <dbReference type="ARBA" id="ARBA00023125"/>
    </source>
</evidence>
<reference evidence="9 10" key="1">
    <citation type="submission" date="2018-10" db="EMBL/GenBank/DDBJ databases">
        <title>Genomic Encyclopedia of Archaeal and Bacterial Type Strains, Phase II (KMG-II): from individual species to whole genera.</title>
        <authorList>
            <person name="Goeker M."/>
        </authorList>
    </citation>
    <scope>NUCLEOTIDE SEQUENCE [LARGE SCALE GENOMIC DNA]</scope>
    <source>
        <strain evidence="9 10">DSM 23424</strain>
    </source>
</reference>
<dbReference type="GO" id="GO:0006352">
    <property type="term" value="P:DNA-templated transcription initiation"/>
    <property type="evidence" value="ECO:0007669"/>
    <property type="project" value="InterPro"/>
</dbReference>
<dbReference type="InterPro" id="IPR013249">
    <property type="entry name" value="RNA_pol_sigma70_r4_t2"/>
</dbReference>
<organism evidence="9 10">
    <name type="scientific">Ulvibacter antarcticus</name>
    <dbReference type="NCBI Taxonomy" id="442714"/>
    <lineage>
        <taxon>Bacteria</taxon>
        <taxon>Pseudomonadati</taxon>
        <taxon>Bacteroidota</taxon>
        <taxon>Flavobacteriia</taxon>
        <taxon>Flavobacteriales</taxon>
        <taxon>Flavobacteriaceae</taxon>
        <taxon>Ulvibacter</taxon>
    </lineage>
</organism>
<evidence type="ECO:0000256" key="1">
    <source>
        <dbReference type="ARBA" id="ARBA00010641"/>
    </source>
</evidence>
<proteinExistence type="inferred from homology"/>
<evidence type="ECO:0000259" key="8">
    <source>
        <dbReference type="Pfam" id="PF08281"/>
    </source>
</evidence>
<evidence type="ECO:0000256" key="5">
    <source>
        <dbReference type="ARBA" id="ARBA00023163"/>
    </source>
</evidence>
<dbReference type="InterPro" id="IPR013324">
    <property type="entry name" value="RNA_pol_sigma_r3/r4-like"/>
</dbReference>
<keyword evidence="4 6" id="KW-0238">DNA-binding</keyword>
<keyword evidence="5 6" id="KW-0804">Transcription</keyword>
<dbReference type="CDD" id="cd06171">
    <property type="entry name" value="Sigma70_r4"/>
    <property type="match status" value="1"/>
</dbReference>
<dbReference type="AlphaFoldDB" id="A0A3L9YB36"/>
<dbReference type="InterPro" id="IPR036388">
    <property type="entry name" value="WH-like_DNA-bd_sf"/>
</dbReference>
<dbReference type="Pfam" id="PF04542">
    <property type="entry name" value="Sigma70_r2"/>
    <property type="match status" value="1"/>
</dbReference>
<keyword evidence="10" id="KW-1185">Reference proteome</keyword>
<evidence type="ECO:0000256" key="3">
    <source>
        <dbReference type="ARBA" id="ARBA00023082"/>
    </source>
</evidence>
<comment type="caution">
    <text evidence="9">The sequence shown here is derived from an EMBL/GenBank/DDBJ whole genome shotgun (WGS) entry which is preliminary data.</text>
</comment>
<dbReference type="Pfam" id="PF08281">
    <property type="entry name" value="Sigma70_r4_2"/>
    <property type="match status" value="1"/>
</dbReference>
<comment type="similarity">
    <text evidence="1 6">Belongs to the sigma-70 factor family. ECF subfamily.</text>
</comment>
<dbReference type="RefSeq" id="WP_245962973.1">
    <property type="nucleotide sequence ID" value="NZ_REFC01000014.1"/>
</dbReference>
<gene>
    <name evidence="9" type="ORF">BXY75_2750</name>
</gene>
<dbReference type="InterPro" id="IPR000838">
    <property type="entry name" value="RNA_pol_sigma70_ECF_CS"/>
</dbReference>